<comment type="caution">
    <text evidence="1">The sequence shown here is derived from an EMBL/GenBank/DDBJ whole genome shotgun (WGS) entry which is preliminary data.</text>
</comment>
<dbReference type="OrthoDB" id="8034633at2759"/>
<name>A0A9Q3HX95_9BASI</name>
<protein>
    <submittedName>
        <fullName evidence="1">Uncharacterized protein</fullName>
    </submittedName>
</protein>
<dbReference type="EMBL" id="AVOT02026349">
    <property type="protein sequence ID" value="MBW0518035.1"/>
    <property type="molecule type" value="Genomic_DNA"/>
</dbReference>
<proteinExistence type="predicted"/>
<dbReference type="AlphaFoldDB" id="A0A9Q3HX95"/>
<dbReference type="Proteomes" id="UP000765509">
    <property type="component" value="Unassembled WGS sequence"/>
</dbReference>
<keyword evidence="2" id="KW-1185">Reference proteome</keyword>
<evidence type="ECO:0000313" key="2">
    <source>
        <dbReference type="Proteomes" id="UP000765509"/>
    </source>
</evidence>
<reference evidence="1" key="1">
    <citation type="submission" date="2021-03" db="EMBL/GenBank/DDBJ databases">
        <title>Draft genome sequence of rust myrtle Austropuccinia psidii MF-1, a brazilian biotype.</title>
        <authorList>
            <person name="Quecine M.C."/>
            <person name="Pachon D.M.R."/>
            <person name="Bonatelli M.L."/>
            <person name="Correr F.H."/>
            <person name="Franceschini L.M."/>
            <person name="Leite T.F."/>
            <person name="Margarido G.R.A."/>
            <person name="Almeida C.A."/>
            <person name="Ferrarezi J.A."/>
            <person name="Labate C.A."/>
        </authorList>
    </citation>
    <scope>NUCLEOTIDE SEQUENCE</scope>
    <source>
        <strain evidence="1">MF-1</strain>
    </source>
</reference>
<evidence type="ECO:0000313" key="1">
    <source>
        <dbReference type="EMBL" id="MBW0518035.1"/>
    </source>
</evidence>
<accession>A0A9Q3HX95</accession>
<organism evidence="1 2">
    <name type="scientific">Austropuccinia psidii MF-1</name>
    <dbReference type="NCBI Taxonomy" id="1389203"/>
    <lineage>
        <taxon>Eukaryota</taxon>
        <taxon>Fungi</taxon>
        <taxon>Dikarya</taxon>
        <taxon>Basidiomycota</taxon>
        <taxon>Pucciniomycotina</taxon>
        <taxon>Pucciniomycetes</taxon>
        <taxon>Pucciniales</taxon>
        <taxon>Sphaerophragmiaceae</taxon>
        <taxon>Austropuccinia</taxon>
    </lineage>
</organism>
<gene>
    <name evidence="1" type="ORF">O181_057750</name>
</gene>
<sequence>MKNEIIANVEKIHNNYETHVPRHSTPLTEEKPSVKGSLTPFLGEYPICAKDIPKLEEWTTFSHVGEYNDIDFIRTIDIFKEDFHIPDEIIVGKLHSLVTRTAKKWYYKMRQDHGKNDWPWWKSEIITKWANNSCIFIIENSFESAIFNSEKDKPLTWFLKQKDRLSALYPDMSDSMIK</sequence>